<dbReference type="Pfam" id="PF23023">
    <property type="entry name" value="Anti-Pycsar_Apyc1"/>
    <property type="match status" value="1"/>
</dbReference>
<keyword evidence="4 10" id="KW-0540">Nuclease</keyword>
<dbReference type="Pfam" id="PF12706">
    <property type="entry name" value="Lactamase_B_2"/>
    <property type="match status" value="1"/>
</dbReference>
<feature type="binding site" evidence="10">
    <location>
        <position position="269"/>
    </location>
    <ligand>
        <name>Zn(2+)</name>
        <dbReference type="ChEBI" id="CHEBI:29105"/>
        <label>2</label>
        <note>catalytic</note>
    </ligand>
</feature>
<keyword evidence="13" id="KW-1185">Reference proteome</keyword>
<organism evidence="12 13">
    <name type="scientific">Aquisalibacillus elongatus</name>
    <dbReference type="NCBI Taxonomy" id="485577"/>
    <lineage>
        <taxon>Bacteria</taxon>
        <taxon>Bacillati</taxon>
        <taxon>Bacillota</taxon>
        <taxon>Bacilli</taxon>
        <taxon>Bacillales</taxon>
        <taxon>Bacillaceae</taxon>
        <taxon>Aquisalibacillus</taxon>
    </lineage>
</organism>
<evidence type="ECO:0000256" key="2">
    <source>
        <dbReference type="ARBA" id="ARBA00012477"/>
    </source>
</evidence>
<dbReference type="GO" id="GO:0008270">
    <property type="term" value="F:zinc ion binding"/>
    <property type="evidence" value="ECO:0007669"/>
    <property type="project" value="UniProtKB-UniRule"/>
</dbReference>
<feature type="binding site" evidence="10">
    <location>
        <position position="67"/>
    </location>
    <ligand>
        <name>Zn(2+)</name>
        <dbReference type="ChEBI" id="CHEBI:29105"/>
        <label>2</label>
        <note>catalytic</note>
    </ligand>
</feature>
<keyword evidence="5 10" id="KW-0479">Metal-binding</keyword>
<feature type="binding site" evidence="10">
    <location>
        <position position="65"/>
    </location>
    <ligand>
        <name>Zn(2+)</name>
        <dbReference type="ChEBI" id="CHEBI:29105"/>
        <label>1</label>
        <note>catalytic</note>
    </ligand>
</feature>
<dbReference type="InterPro" id="IPR013471">
    <property type="entry name" value="RNase_Z/BN"/>
</dbReference>
<feature type="binding site" evidence="10">
    <location>
        <position position="63"/>
    </location>
    <ligand>
        <name>Zn(2+)</name>
        <dbReference type="ChEBI" id="CHEBI:29105"/>
        <label>1</label>
        <note>catalytic</note>
    </ligand>
</feature>
<comment type="cofactor">
    <cofactor evidence="10">
        <name>Zn(2+)</name>
        <dbReference type="ChEBI" id="CHEBI:29105"/>
    </cofactor>
    <text evidence="10">Binds 2 Zn(2+) ions.</text>
</comment>
<evidence type="ECO:0000256" key="6">
    <source>
        <dbReference type="ARBA" id="ARBA00022759"/>
    </source>
</evidence>
<dbReference type="EC" id="3.1.26.11" evidence="2 10"/>
<evidence type="ECO:0000256" key="8">
    <source>
        <dbReference type="ARBA" id="ARBA00022833"/>
    </source>
</evidence>
<feature type="active site" description="Proton acceptor" evidence="10">
    <location>
        <position position="67"/>
    </location>
</feature>
<dbReference type="Gene3D" id="3.60.15.10">
    <property type="entry name" value="Ribonuclease Z/Hydroxyacylglutathione hydrolase-like"/>
    <property type="match status" value="1"/>
</dbReference>
<feature type="binding site" evidence="10">
    <location>
        <position position="211"/>
    </location>
    <ligand>
        <name>Zn(2+)</name>
        <dbReference type="ChEBI" id="CHEBI:29105"/>
        <label>1</label>
        <note>catalytic</note>
    </ligand>
</feature>
<evidence type="ECO:0000313" key="13">
    <source>
        <dbReference type="Proteomes" id="UP000276443"/>
    </source>
</evidence>
<name>A0A3N5BFP7_9BACI</name>
<dbReference type="PANTHER" id="PTHR46018">
    <property type="entry name" value="ZINC PHOSPHODIESTERASE ELAC PROTEIN 1"/>
    <property type="match status" value="1"/>
</dbReference>
<comment type="caution">
    <text evidence="12">The sequence shown here is derived from an EMBL/GenBank/DDBJ whole genome shotgun (WGS) entry which is preliminary data.</text>
</comment>
<dbReference type="CDD" id="cd07717">
    <property type="entry name" value="RNaseZ_ZiPD-like_MBL-fold"/>
    <property type="match status" value="1"/>
</dbReference>
<evidence type="ECO:0000256" key="7">
    <source>
        <dbReference type="ARBA" id="ARBA00022801"/>
    </source>
</evidence>
<proteinExistence type="inferred from homology"/>
<dbReference type="FunFam" id="3.60.15.10:FF:000002">
    <property type="entry name" value="Ribonuclease Z"/>
    <property type="match status" value="1"/>
</dbReference>
<evidence type="ECO:0000313" key="12">
    <source>
        <dbReference type="EMBL" id="RPF55699.1"/>
    </source>
</evidence>
<dbReference type="InterPro" id="IPR036866">
    <property type="entry name" value="RibonucZ/Hydroxyglut_hydro"/>
</dbReference>
<accession>A0A3N5BFP7</accession>
<dbReference type="NCBIfam" id="NF000801">
    <property type="entry name" value="PRK00055.1-3"/>
    <property type="match status" value="1"/>
</dbReference>
<comment type="subunit">
    <text evidence="1 10">Homodimer.</text>
</comment>
<gene>
    <name evidence="10" type="primary">rnz</name>
    <name evidence="12" type="ORF">EDC24_0583</name>
</gene>
<reference evidence="12 13" key="1">
    <citation type="submission" date="2018-11" db="EMBL/GenBank/DDBJ databases">
        <title>Genomic Encyclopedia of Type Strains, Phase IV (KMG-IV): sequencing the most valuable type-strain genomes for metagenomic binning, comparative biology and taxonomic classification.</title>
        <authorList>
            <person name="Goeker M."/>
        </authorList>
    </citation>
    <scope>NUCLEOTIDE SEQUENCE [LARGE SCALE GENOMIC DNA]</scope>
    <source>
        <strain evidence="12 13">DSM 18090</strain>
    </source>
</reference>
<protein>
    <recommendedName>
        <fullName evidence="2 10">Ribonuclease Z</fullName>
        <shortName evidence="10">RNase Z</shortName>
        <ecNumber evidence="2 10">3.1.26.11</ecNumber>
    </recommendedName>
    <alternativeName>
        <fullName evidence="10">tRNA 3 endonuclease</fullName>
    </alternativeName>
    <alternativeName>
        <fullName evidence="10">tRNase Z</fullName>
    </alternativeName>
</protein>
<dbReference type="RefSeq" id="WP_124219571.1">
    <property type="nucleotide sequence ID" value="NZ_RKRF01000007.1"/>
</dbReference>
<comment type="function">
    <text evidence="9 10">Zinc phosphodiesterase, which displays some tRNA 3'-processing endonuclease activity. Probably involved in tRNA maturation, by removing a 3'-trailer from precursor tRNA.</text>
</comment>
<dbReference type="HAMAP" id="MF_01818">
    <property type="entry name" value="RNase_Z_BN"/>
    <property type="match status" value="1"/>
</dbReference>
<keyword evidence="3 10" id="KW-0819">tRNA processing</keyword>
<feature type="binding site" evidence="10">
    <location>
        <position position="211"/>
    </location>
    <ligand>
        <name>Zn(2+)</name>
        <dbReference type="ChEBI" id="CHEBI:29105"/>
        <label>2</label>
        <note>catalytic</note>
    </ligand>
</feature>
<dbReference type="OrthoDB" id="9800940at2"/>
<evidence type="ECO:0000256" key="3">
    <source>
        <dbReference type="ARBA" id="ARBA00022694"/>
    </source>
</evidence>
<keyword evidence="7 10" id="KW-0378">Hydrolase</keyword>
<dbReference type="PANTHER" id="PTHR46018:SF2">
    <property type="entry name" value="ZINC PHOSPHODIESTERASE ELAC PROTEIN 1"/>
    <property type="match status" value="1"/>
</dbReference>
<evidence type="ECO:0000256" key="10">
    <source>
        <dbReference type="HAMAP-Rule" id="MF_01818"/>
    </source>
</evidence>
<dbReference type="AlphaFoldDB" id="A0A3N5BFP7"/>
<dbReference type="Proteomes" id="UP000276443">
    <property type="component" value="Unassembled WGS sequence"/>
</dbReference>
<keyword evidence="8 10" id="KW-0862">Zinc</keyword>
<dbReference type="GO" id="GO:0042781">
    <property type="term" value="F:3'-tRNA processing endoribonuclease activity"/>
    <property type="evidence" value="ECO:0007669"/>
    <property type="project" value="UniProtKB-UniRule"/>
</dbReference>
<comment type="similarity">
    <text evidence="10">Belongs to the RNase Z family.</text>
</comment>
<dbReference type="InterPro" id="IPR001279">
    <property type="entry name" value="Metallo-B-lactamas"/>
</dbReference>
<dbReference type="EMBL" id="RKRF01000007">
    <property type="protein sequence ID" value="RPF55699.1"/>
    <property type="molecule type" value="Genomic_DNA"/>
</dbReference>
<feature type="domain" description="Metallo-beta-lactamase" evidence="11">
    <location>
        <begin position="188"/>
        <end position="269"/>
    </location>
</feature>
<dbReference type="GO" id="GO:0042802">
    <property type="term" value="F:identical protein binding"/>
    <property type="evidence" value="ECO:0007669"/>
    <property type="project" value="UniProtKB-ARBA"/>
</dbReference>
<evidence type="ECO:0000256" key="1">
    <source>
        <dbReference type="ARBA" id="ARBA00011738"/>
    </source>
</evidence>
<dbReference type="NCBIfam" id="TIGR02651">
    <property type="entry name" value="RNase_Z"/>
    <property type="match status" value="1"/>
</dbReference>
<sequence>MEITFIGTGSGVPSKKRNVSSLALSMLQQRDEVWLFDCGEATQHQILHSKIKPRKISKIFITHMHGDHIFGLPGLLSSRSFQEGTTPLEIYGPPRLKEFIELSLKVSETHLKYPIVFKSIDSNILFEDEHVIVKSLRLKHGVPSYGFIIEEKDSVGHLLPNKLKELGIKPGPIYQDIKNHEKITLPDGQTIYREDVTGPIIKGKKVSILGDTLPTEEIIESIYDSDLLIHEATFTDEDRALAKDYNHSTSIQAAELAKKANVKQLILNHVSSRYQDHDLEKELDKVNDVLPNTIYAKDLYTYTVQKEG</sequence>
<evidence type="ECO:0000256" key="4">
    <source>
        <dbReference type="ARBA" id="ARBA00022722"/>
    </source>
</evidence>
<dbReference type="SUPFAM" id="SSF56281">
    <property type="entry name" value="Metallo-hydrolase/oxidoreductase"/>
    <property type="match status" value="1"/>
</dbReference>
<evidence type="ECO:0000256" key="9">
    <source>
        <dbReference type="ARBA" id="ARBA00057812"/>
    </source>
</evidence>
<evidence type="ECO:0000259" key="11">
    <source>
        <dbReference type="Pfam" id="PF12706"/>
    </source>
</evidence>
<comment type="catalytic activity">
    <reaction evidence="10">
        <text>Endonucleolytic cleavage of RNA, removing extra 3' nucleotides from tRNA precursor, generating 3' termini of tRNAs. A 3'-hydroxy group is left at the tRNA terminus and a 5'-phosphoryl group is left at the trailer molecule.</text>
        <dbReference type="EC" id="3.1.26.11"/>
    </reaction>
</comment>
<evidence type="ECO:0000256" key="5">
    <source>
        <dbReference type="ARBA" id="ARBA00022723"/>
    </source>
</evidence>
<keyword evidence="6 10" id="KW-0255">Endonuclease</keyword>
<feature type="binding site" evidence="10">
    <location>
        <position position="140"/>
    </location>
    <ligand>
        <name>Zn(2+)</name>
        <dbReference type="ChEBI" id="CHEBI:29105"/>
        <label>1</label>
        <note>catalytic</note>
    </ligand>
</feature>
<feature type="binding site" evidence="10">
    <location>
        <position position="68"/>
    </location>
    <ligand>
        <name>Zn(2+)</name>
        <dbReference type="ChEBI" id="CHEBI:29105"/>
        <label>2</label>
        <note>catalytic</note>
    </ligand>
</feature>